<evidence type="ECO:0000313" key="3">
    <source>
        <dbReference type="Proteomes" id="UP001500618"/>
    </source>
</evidence>
<dbReference type="Gene3D" id="3.90.25.10">
    <property type="entry name" value="UDP-galactose 4-epimerase, domain 1"/>
    <property type="match status" value="1"/>
</dbReference>
<sequence length="289" mass="30391">MGVARMILVTGAGGTVGSALLDELSALGHQPRRAFHSPAKTALASADGLDAVTIDFGQPDTLPAAMAGVQTVFLLGTSGPSQPEHEGNMVAAARAAGVRRIVKLSAWRADEDLTPIGRFHHASEQAVRTSGLAWTFLRPNFYLQNFTRRLAASIRDTGGFAQLASDAPIAFVDARDVAAVAARVLVEPGHDEQAYELTGPAALTYAEAATAIGKVLGQPVVFRGLTAAQARAEMLADGIPAGFADILLEVSLAYQHGGADRLTTTVKDLTGREPISLERFVQDHREAFA</sequence>
<organism evidence="2 3">
    <name type="scientific">Fodinicola feengrottensis</name>
    <dbReference type="NCBI Taxonomy" id="435914"/>
    <lineage>
        <taxon>Bacteria</taxon>
        <taxon>Bacillati</taxon>
        <taxon>Actinomycetota</taxon>
        <taxon>Actinomycetes</taxon>
        <taxon>Mycobacteriales</taxon>
        <taxon>Fodinicola</taxon>
    </lineage>
</organism>
<gene>
    <name evidence="2" type="ORF">GCM10009765_54040</name>
</gene>
<dbReference type="SUPFAM" id="SSF51735">
    <property type="entry name" value="NAD(P)-binding Rossmann-fold domains"/>
    <property type="match status" value="1"/>
</dbReference>
<dbReference type="InterPro" id="IPR051604">
    <property type="entry name" value="Ergot_Alk_Oxidoreductase"/>
</dbReference>
<protein>
    <submittedName>
        <fullName evidence="2">NAD(P)H-binding protein</fullName>
    </submittedName>
</protein>
<keyword evidence="3" id="KW-1185">Reference proteome</keyword>
<dbReference type="PANTHER" id="PTHR43162:SF1">
    <property type="entry name" value="PRESTALK A DIFFERENTIATION PROTEIN A"/>
    <property type="match status" value="1"/>
</dbReference>
<dbReference type="Gene3D" id="3.40.50.720">
    <property type="entry name" value="NAD(P)-binding Rossmann-like Domain"/>
    <property type="match status" value="1"/>
</dbReference>
<accession>A0ABP4U278</accession>
<reference evidence="3" key="1">
    <citation type="journal article" date="2019" name="Int. J. Syst. Evol. Microbiol.">
        <title>The Global Catalogue of Microorganisms (GCM) 10K type strain sequencing project: providing services to taxonomists for standard genome sequencing and annotation.</title>
        <authorList>
            <consortium name="The Broad Institute Genomics Platform"/>
            <consortium name="The Broad Institute Genome Sequencing Center for Infectious Disease"/>
            <person name="Wu L."/>
            <person name="Ma J."/>
        </authorList>
    </citation>
    <scope>NUCLEOTIDE SEQUENCE [LARGE SCALE GENOMIC DNA]</scope>
    <source>
        <strain evidence="3">JCM 14718</strain>
    </source>
</reference>
<dbReference type="InterPro" id="IPR036291">
    <property type="entry name" value="NAD(P)-bd_dom_sf"/>
</dbReference>
<comment type="caution">
    <text evidence="2">The sequence shown here is derived from an EMBL/GenBank/DDBJ whole genome shotgun (WGS) entry which is preliminary data.</text>
</comment>
<name>A0ABP4U278_9ACTN</name>
<dbReference type="PANTHER" id="PTHR43162">
    <property type="match status" value="1"/>
</dbReference>
<feature type="domain" description="NAD(P)-binding" evidence="1">
    <location>
        <begin position="11"/>
        <end position="188"/>
    </location>
</feature>
<dbReference type="EMBL" id="BAAANY010000020">
    <property type="protein sequence ID" value="GAA1697800.1"/>
    <property type="molecule type" value="Genomic_DNA"/>
</dbReference>
<dbReference type="Proteomes" id="UP001500618">
    <property type="component" value="Unassembled WGS sequence"/>
</dbReference>
<evidence type="ECO:0000313" key="2">
    <source>
        <dbReference type="EMBL" id="GAA1697800.1"/>
    </source>
</evidence>
<evidence type="ECO:0000259" key="1">
    <source>
        <dbReference type="Pfam" id="PF13460"/>
    </source>
</evidence>
<dbReference type="InterPro" id="IPR016040">
    <property type="entry name" value="NAD(P)-bd_dom"/>
</dbReference>
<proteinExistence type="predicted"/>
<dbReference type="Pfam" id="PF13460">
    <property type="entry name" value="NAD_binding_10"/>
    <property type="match status" value="1"/>
</dbReference>